<keyword evidence="2" id="KW-1134">Transmembrane beta strand</keyword>
<dbReference type="GO" id="GO:0015288">
    <property type="term" value="F:porin activity"/>
    <property type="evidence" value="ECO:0007669"/>
    <property type="project" value="TreeGrafter"/>
</dbReference>
<comment type="subcellular location">
    <subcellularLocation>
        <location evidence="1">Cell outer membrane</location>
    </subcellularLocation>
</comment>
<keyword evidence="6" id="KW-0175">Coiled coil</keyword>
<evidence type="ECO:0000256" key="3">
    <source>
        <dbReference type="ARBA" id="ARBA00022692"/>
    </source>
</evidence>
<protein>
    <recommendedName>
        <fullName evidence="10">TolC family protein</fullName>
    </recommendedName>
</protein>
<evidence type="ECO:0000256" key="5">
    <source>
        <dbReference type="ARBA" id="ARBA00023237"/>
    </source>
</evidence>
<dbReference type="SUPFAM" id="SSF56954">
    <property type="entry name" value="Outer membrane efflux proteins (OEP)"/>
    <property type="match status" value="2"/>
</dbReference>
<dbReference type="EMBL" id="RYZH01000071">
    <property type="protein sequence ID" value="RUL82522.1"/>
    <property type="molecule type" value="Genomic_DNA"/>
</dbReference>
<dbReference type="PANTHER" id="PTHR30026">
    <property type="entry name" value="OUTER MEMBRANE PROTEIN TOLC"/>
    <property type="match status" value="1"/>
</dbReference>
<evidence type="ECO:0000256" key="7">
    <source>
        <dbReference type="SAM" id="MobiDB-lite"/>
    </source>
</evidence>
<evidence type="ECO:0000313" key="8">
    <source>
        <dbReference type="EMBL" id="RUL82522.1"/>
    </source>
</evidence>
<dbReference type="PANTHER" id="PTHR30026:SF23">
    <property type="entry name" value="TO APRF-PUTATIVE OUTER MEMBRANE EFFLUX PROTEIN OR SECRETED ALKALINE PHOSPHATASE-RELATED"/>
    <property type="match status" value="1"/>
</dbReference>
<feature type="coiled-coil region" evidence="6">
    <location>
        <begin position="680"/>
        <end position="714"/>
    </location>
</feature>
<organism evidence="8 9">
    <name type="scientific">Tautonia sociabilis</name>
    <dbReference type="NCBI Taxonomy" id="2080755"/>
    <lineage>
        <taxon>Bacteria</taxon>
        <taxon>Pseudomonadati</taxon>
        <taxon>Planctomycetota</taxon>
        <taxon>Planctomycetia</taxon>
        <taxon>Isosphaerales</taxon>
        <taxon>Isosphaeraceae</taxon>
        <taxon>Tautonia</taxon>
    </lineage>
</organism>
<evidence type="ECO:0000256" key="6">
    <source>
        <dbReference type="SAM" id="Coils"/>
    </source>
</evidence>
<dbReference type="Proteomes" id="UP000280296">
    <property type="component" value="Unassembled WGS sequence"/>
</dbReference>
<reference evidence="8 9" key="2">
    <citation type="submission" date="2019-01" db="EMBL/GenBank/DDBJ databases">
        <title>Tautonia sociabilis, a novel thermotolerant planctomycete of Isosphaeraceae family, isolated from a 4000 m deep subterranean habitat.</title>
        <authorList>
            <person name="Kovaleva O.L."/>
            <person name="Elcheninov A.G."/>
            <person name="Van Heerden E."/>
            <person name="Toshchakov S.V."/>
            <person name="Novikov A."/>
            <person name="Bonch-Osmolovskaya E.A."/>
            <person name="Kublanov I.V."/>
        </authorList>
    </citation>
    <scope>NUCLEOTIDE SEQUENCE [LARGE SCALE GENOMIC DNA]</scope>
    <source>
        <strain evidence="8 9">GM2012</strain>
    </source>
</reference>
<evidence type="ECO:0000256" key="4">
    <source>
        <dbReference type="ARBA" id="ARBA00023136"/>
    </source>
</evidence>
<sequence>MSTSTTRRTPGGRAARLAMAAAALVASPGCTREFFRNWADQDVTEAIFEKSRDPRFRIDLFTVTPPALSRFADPYDPDRPPAPPDDYVAQVLNPQPQKPGHRLLTPAEGTGYLDLLEQWRRERQYRRPVDVTIDTGPSGGDLAPPPPSTPSPFPTSPNRGPGAPGMSPIPTDEELGDPAPPDPRRPAPDAASTPEPLSSRPLRDNSVHIASLQIPDQPVTPGVEPDQGPFGAQGVSPEEISGLADEPTESGRSLIEILKPEAIVFDEARAAGLGEEIDPYIVDARQILTLALQNSRAYQFNLETLYLQALPVTLERFQFTPQFAAGLNPGGPSFGGFTGPSPGNQYTYRTLETGSPASLLNVGGVAGFGKLLSFGTSITGNFANQTILNFGGPNAVQTTSQSFLPLNVVIPFLRGGGRAVALEGLTQAERNLLYAVRQFARFRKEFFVSVLAGGSVTGGGGGDPTTGYLNLLLQLQSVENNTKNVAAYERVLEVFQELSRGAASTVAPLDLVNVEIDLQSQRLSLLQSSTNYRNSLDQFKQQIGLPPDTPLVPDTELLRGFRQVFDEIDALETKPRPVLERLVEELPPLEDVVIDGRPVIALYRRAADIGRQRRPIQQRVADRQLARSAAEQRISQLQDLLRQIEQGFGDPSMEEPTRQQLEQERRILMQFDPSLDARDREEIRRLLELEGEILEEANDQLEDLLRAAERVALENRLDLMNSRAQLYDAWRQLAVTANALQGIFTVTLSNQYLTPIATTNNPFAFDDQVKQFSLLLRAELPLIRLQERNSYLTAVINYQRARRSLMQVEDSLKNQLRQTIRNLQLQYQQYEISKTQYVVALVTLDQSFQRFLEPPRGGGGSSAGSQLVLTLLRGLNSVNGAQNNLIRNWVSYQTIRLGLYRDLGIMPYDEWEAFYELFPAASPAGPGVGVGTDRATAPEVVPDLGLAPIAGPEEAVAGR</sequence>
<dbReference type="OrthoDB" id="235971at2"/>
<keyword evidence="9" id="KW-1185">Reference proteome</keyword>
<dbReference type="InterPro" id="IPR051906">
    <property type="entry name" value="TolC-like"/>
</dbReference>
<evidence type="ECO:0000313" key="9">
    <source>
        <dbReference type="Proteomes" id="UP000280296"/>
    </source>
</evidence>
<dbReference type="GO" id="GO:0009279">
    <property type="term" value="C:cell outer membrane"/>
    <property type="evidence" value="ECO:0007669"/>
    <property type="project" value="UniProtKB-SubCell"/>
</dbReference>
<reference evidence="8 9" key="1">
    <citation type="submission" date="2018-12" db="EMBL/GenBank/DDBJ databases">
        <authorList>
            <person name="Toschakov S.V."/>
        </authorList>
    </citation>
    <scope>NUCLEOTIDE SEQUENCE [LARGE SCALE GENOMIC DNA]</scope>
    <source>
        <strain evidence="8 9">GM2012</strain>
    </source>
</reference>
<keyword evidence="3" id="KW-0812">Transmembrane</keyword>
<feature type="coiled-coil region" evidence="6">
    <location>
        <begin position="798"/>
        <end position="833"/>
    </location>
</feature>
<dbReference type="GO" id="GO:1990281">
    <property type="term" value="C:efflux pump complex"/>
    <property type="evidence" value="ECO:0007669"/>
    <property type="project" value="TreeGrafter"/>
</dbReference>
<feature type="compositionally biased region" description="Pro residues" evidence="7">
    <location>
        <begin position="143"/>
        <end position="155"/>
    </location>
</feature>
<accession>A0A432MCY6</accession>
<dbReference type="Gene3D" id="1.20.1600.10">
    <property type="entry name" value="Outer membrane efflux proteins (OEP)"/>
    <property type="match status" value="2"/>
</dbReference>
<dbReference type="RefSeq" id="WP_126727902.1">
    <property type="nucleotide sequence ID" value="NZ_RYZH01000071.1"/>
</dbReference>
<evidence type="ECO:0000256" key="2">
    <source>
        <dbReference type="ARBA" id="ARBA00022452"/>
    </source>
</evidence>
<dbReference type="AlphaFoldDB" id="A0A432MCY6"/>
<keyword evidence="4" id="KW-0472">Membrane</keyword>
<dbReference type="GO" id="GO:0015562">
    <property type="term" value="F:efflux transmembrane transporter activity"/>
    <property type="evidence" value="ECO:0007669"/>
    <property type="project" value="InterPro"/>
</dbReference>
<comment type="caution">
    <text evidence="8">The sequence shown here is derived from an EMBL/GenBank/DDBJ whole genome shotgun (WGS) entry which is preliminary data.</text>
</comment>
<proteinExistence type="predicted"/>
<evidence type="ECO:0000256" key="1">
    <source>
        <dbReference type="ARBA" id="ARBA00004442"/>
    </source>
</evidence>
<gene>
    <name evidence="8" type="ORF">TsocGM_23520</name>
</gene>
<keyword evidence="5" id="KW-0998">Cell outer membrane</keyword>
<evidence type="ECO:0008006" key="10">
    <source>
        <dbReference type="Google" id="ProtNLM"/>
    </source>
</evidence>
<feature type="region of interest" description="Disordered" evidence="7">
    <location>
        <begin position="127"/>
        <end position="248"/>
    </location>
</feature>
<name>A0A432MCY6_9BACT</name>